<keyword evidence="3" id="KW-1185">Reference proteome</keyword>
<evidence type="ECO:0000313" key="3">
    <source>
        <dbReference type="Proteomes" id="UP000319502"/>
    </source>
</evidence>
<dbReference type="Pfam" id="PF00903">
    <property type="entry name" value="Glyoxalase"/>
    <property type="match status" value="1"/>
</dbReference>
<dbReference type="PROSITE" id="PS51819">
    <property type="entry name" value="VOC"/>
    <property type="match status" value="1"/>
</dbReference>
<dbReference type="InterPro" id="IPR004360">
    <property type="entry name" value="Glyas_Fos-R_dOase_dom"/>
</dbReference>
<organism evidence="2 3">
    <name type="scientific">Denitromonas halophila</name>
    <dbReference type="NCBI Taxonomy" id="1629404"/>
    <lineage>
        <taxon>Bacteria</taxon>
        <taxon>Pseudomonadati</taxon>
        <taxon>Pseudomonadota</taxon>
        <taxon>Betaproteobacteria</taxon>
        <taxon>Rhodocyclales</taxon>
        <taxon>Zoogloeaceae</taxon>
        <taxon>Denitromonas</taxon>
    </lineage>
</organism>
<gene>
    <name evidence="2" type="ORF">FHP91_17005</name>
</gene>
<dbReference type="CDD" id="cd08356">
    <property type="entry name" value="VOC_CChe_VCA0619_like"/>
    <property type="match status" value="1"/>
</dbReference>
<dbReference type="SUPFAM" id="SSF54593">
    <property type="entry name" value="Glyoxalase/Bleomycin resistance protein/Dihydroxybiphenyl dioxygenase"/>
    <property type="match status" value="1"/>
</dbReference>
<evidence type="ECO:0000313" key="2">
    <source>
        <dbReference type="EMBL" id="TVO52635.1"/>
    </source>
</evidence>
<sequence>MANLKVSEIKAFVPSKDFEVSKQFYKDLGFTMASDGDGIAYFHFGHVSFLLQDFCAEALAENFMMHILVEDVDAWWNHVHESGVLSKYGVSVTDLAEQPWKMRDFCLFDPSGVLWRIGQNTD</sequence>
<dbReference type="Proteomes" id="UP000319502">
    <property type="component" value="Unassembled WGS sequence"/>
</dbReference>
<accession>A0A557QIB7</accession>
<evidence type="ECO:0000259" key="1">
    <source>
        <dbReference type="PROSITE" id="PS51819"/>
    </source>
</evidence>
<dbReference type="OrthoDB" id="674527at2"/>
<name>A0A557QIB7_9RHOO</name>
<dbReference type="EMBL" id="VMNK01000016">
    <property type="protein sequence ID" value="TVO52635.1"/>
    <property type="molecule type" value="Genomic_DNA"/>
</dbReference>
<protein>
    <submittedName>
        <fullName evidence="2">Glyoxalase</fullName>
    </submittedName>
</protein>
<dbReference type="Gene3D" id="3.10.180.10">
    <property type="entry name" value="2,3-Dihydroxybiphenyl 1,2-Dioxygenase, domain 1"/>
    <property type="match status" value="1"/>
</dbReference>
<feature type="domain" description="VOC" evidence="1">
    <location>
        <begin position="5"/>
        <end position="120"/>
    </location>
</feature>
<reference evidence="2 3" key="1">
    <citation type="submission" date="2019-07" db="EMBL/GenBank/DDBJ databases">
        <title>The pathways for chlorine oxyanion respiration interact through the shared metabolite chlorate.</title>
        <authorList>
            <person name="Barnum T.P."/>
            <person name="Cheng Y."/>
            <person name="Hill K.A."/>
            <person name="Lucas L.N."/>
            <person name="Carlson H.K."/>
            <person name="Coates J.D."/>
        </authorList>
    </citation>
    <scope>NUCLEOTIDE SEQUENCE [LARGE SCALE GENOMIC DNA]</scope>
    <source>
        <strain evidence="2 3">SFB-3</strain>
    </source>
</reference>
<dbReference type="AlphaFoldDB" id="A0A557QIB7"/>
<dbReference type="RefSeq" id="WP_144310725.1">
    <property type="nucleotide sequence ID" value="NZ_VMNK01000016.1"/>
</dbReference>
<dbReference type="InterPro" id="IPR037523">
    <property type="entry name" value="VOC_core"/>
</dbReference>
<proteinExistence type="predicted"/>
<comment type="caution">
    <text evidence="2">The sequence shown here is derived from an EMBL/GenBank/DDBJ whole genome shotgun (WGS) entry which is preliminary data.</text>
</comment>
<dbReference type="InterPro" id="IPR029068">
    <property type="entry name" value="Glyas_Bleomycin-R_OHBP_Dase"/>
</dbReference>